<feature type="domain" description="C2H2-type" evidence="8">
    <location>
        <begin position="41"/>
        <end position="68"/>
    </location>
</feature>
<evidence type="ECO:0000259" key="8">
    <source>
        <dbReference type="PROSITE" id="PS50157"/>
    </source>
</evidence>
<evidence type="ECO:0000256" key="4">
    <source>
        <dbReference type="ARBA" id="ARBA00022771"/>
    </source>
</evidence>
<dbReference type="PANTHER" id="PTHR24394">
    <property type="entry name" value="ZINC FINGER PROTEIN"/>
    <property type="match status" value="1"/>
</dbReference>
<evidence type="ECO:0000256" key="2">
    <source>
        <dbReference type="ARBA" id="ARBA00022723"/>
    </source>
</evidence>
<dbReference type="AlphaFoldDB" id="A0A087T6A9"/>
<dbReference type="GO" id="GO:0005634">
    <property type="term" value="C:nucleus"/>
    <property type="evidence" value="ECO:0007669"/>
    <property type="project" value="UniProtKB-SubCell"/>
</dbReference>
<dbReference type="FunFam" id="3.30.160.60:FF:000145">
    <property type="entry name" value="Zinc finger protein 574"/>
    <property type="match status" value="1"/>
</dbReference>
<dbReference type="InterPro" id="IPR036236">
    <property type="entry name" value="Znf_C2H2_sf"/>
</dbReference>
<keyword evidence="4 7" id="KW-0863">Zinc-finger</keyword>
<reference evidence="9 10" key="1">
    <citation type="submission" date="2013-11" db="EMBL/GenBank/DDBJ databases">
        <title>Genome sequencing of Stegodyphus mimosarum.</title>
        <authorList>
            <person name="Bechsgaard J."/>
        </authorList>
    </citation>
    <scope>NUCLEOTIDE SEQUENCE [LARGE SCALE GENOMIC DNA]</scope>
</reference>
<keyword evidence="6" id="KW-0539">Nucleus</keyword>
<dbReference type="GO" id="GO:0000981">
    <property type="term" value="F:DNA-binding transcription factor activity, RNA polymerase II-specific"/>
    <property type="evidence" value="ECO:0007669"/>
    <property type="project" value="TreeGrafter"/>
</dbReference>
<dbReference type="Gene3D" id="3.30.160.60">
    <property type="entry name" value="Classic Zinc Finger"/>
    <property type="match status" value="1"/>
</dbReference>
<dbReference type="STRING" id="407821.A0A087T6A9"/>
<evidence type="ECO:0000256" key="6">
    <source>
        <dbReference type="ARBA" id="ARBA00023242"/>
    </source>
</evidence>
<evidence type="ECO:0000256" key="5">
    <source>
        <dbReference type="ARBA" id="ARBA00022833"/>
    </source>
</evidence>
<evidence type="ECO:0000256" key="3">
    <source>
        <dbReference type="ARBA" id="ARBA00022737"/>
    </source>
</evidence>
<dbReference type="PROSITE" id="PS00028">
    <property type="entry name" value="ZINC_FINGER_C2H2_1"/>
    <property type="match status" value="1"/>
</dbReference>
<gene>
    <name evidence="9" type="ORF">X975_01144</name>
</gene>
<keyword evidence="5" id="KW-0862">Zinc</keyword>
<dbReference type="EMBL" id="KK113641">
    <property type="protein sequence ID" value="KFM60648.1"/>
    <property type="molecule type" value="Genomic_DNA"/>
</dbReference>
<evidence type="ECO:0000256" key="1">
    <source>
        <dbReference type="ARBA" id="ARBA00004123"/>
    </source>
</evidence>
<accession>A0A087T6A9</accession>
<protein>
    <submittedName>
        <fullName evidence="9">Zinc finger protein 234</fullName>
    </submittedName>
</protein>
<evidence type="ECO:0000313" key="10">
    <source>
        <dbReference type="Proteomes" id="UP000054359"/>
    </source>
</evidence>
<keyword evidence="2" id="KW-0479">Metal-binding</keyword>
<keyword evidence="10" id="KW-1185">Reference proteome</keyword>
<keyword evidence="3" id="KW-0677">Repeat</keyword>
<feature type="domain" description="C2H2-type" evidence="8">
    <location>
        <begin position="13"/>
        <end position="40"/>
    </location>
</feature>
<comment type="subcellular location">
    <subcellularLocation>
        <location evidence="1">Nucleus</location>
    </subcellularLocation>
</comment>
<dbReference type="SMART" id="SM00355">
    <property type="entry name" value="ZnF_C2H2"/>
    <property type="match status" value="2"/>
</dbReference>
<dbReference type="PROSITE" id="PS50157">
    <property type="entry name" value="ZINC_FINGER_C2H2_2"/>
    <property type="match status" value="2"/>
</dbReference>
<dbReference type="GO" id="GO:0008270">
    <property type="term" value="F:zinc ion binding"/>
    <property type="evidence" value="ECO:0007669"/>
    <property type="project" value="UniProtKB-KW"/>
</dbReference>
<dbReference type="OrthoDB" id="6434074at2759"/>
<dbReference type="InterPro" id="IPR013087">
    <property type="entry name" value="Znf_C2H2_type"/>
</dbReference>
<sequence>MWHHKSEIPPFRYNCKKCPYSSNVSSNFQAHAQVHFPNRPFRCDICGNRFKALSSLNNHYLIHTGERIQAFVFFPNPN</sequence>
<evidence type="ECO:0000313" key="9">
    <source>
        <dbReference type="EMBL" id="KFM60648.1"/>
    </source>
</evidence>
<dbReference type="Proteomes" id="UP000054359">
    <property type="component" value="Unassembled WGS sequence"/>
</dbReference>
<feature type="non-terminal residue" evidence="9">
    <location>
        <position position="78"/>
    </location>
</feature>
<dbReference type="PANTHER" id="PTHR24394:SF29">
    <property type="entry name" value="MYONEURIN"/>
    <property type="match status" value="1"/>
</dbReference>
<name>A0A087T6A9_STEMI</name>
<dbReference type="Pfam" id="PF00096">
    <property type="entry name" value="zf-C2H2"/>
    <property type="match status" value="2"/>
</dbReference>
<proteinExistence type="predicted"/>
<organism evidence="9 10">
    <name type="scientific">Stegodyphus mimosarum</name>
    <name type="common">African social velvet spider</name>
    <dbReference type="NCBI Taxonomy" id="407821"/>
    <lineage>
        <taxon>Eukaryota</taxon>
        <taxon>Metazoa</taxon>
        <taxon>Ecdysozoa</taxon>
        <taxon>Arthropoda</taxon>
        <taxon>Chelicerata</taxon>
        <taxon>Arachnida</taxon>
        <taxon>Araneae</taxon>
        <taxon>Araneomorphae</taxon>
        <taxon>Entelegynae</taxon>
        <taxon>Eresoidea</taxon>
        <taxon>Eresidae</taxon>
        <taxon>Stegodyphus</taxon>
    </lineage>
</organism>
<evidence type="ECO:0000256" key="7">
    <source>
        <dbReference type="PROSITE-ProRule" id="PRU00042"/>
    </source>
</evidence>
<dbReference type="SUPFAM" id="SSF57667">
    <property type="entry name" value="beta-beta-alpha zinc fingers"/>
    <property type="match status" value="1"/>
</dbReference>